<keyword evidence="3" id="KW-1185">Reference proteome</keyword>
<protein>
    <submittedName>
        <fullName evidence="2">Uncharacterized protein</fullName>
    </submittedName>
</protein>
<evidence type="ECO:0000313" key="3">
    <source>
        <dbReference type="Proteomes" id="UP001152467"/>
    </source>
</evidence>
<feature type="transmembrane region" description="Helical" evidence="1">
    <location>
        <begin position="105"/>
        <end position="121"/>
    </location>
</feature>
<feature type="transmembrane region" description="Helical" evidence="1">
    <location>
        <begin position="53"/>
        <end position="73"/>
    </location>
</feature>
<reference evidence="2" key="1">
    <citation type="submission" date="2022-07" db="EMBL/GenBank/DDBJ databases">
        <authorList>
            <person name="Criscuolo A."/>
        </authorList>
    </citation>
    <scope>NUCLEOTIDE SEQUENCE</scope>
    <source>
        <strain evidence="2">CIP111854</strain>
    </source>
</reference>
<proteinExistence type="predicted"/>
<feature type="transmembrane region" description="Helical" evidence="1">
    <location>
        <begin position="80"/>
        <end position="99"/>
    </location>
</feature>
<dbReference type="RefSeq" id="WP_261625712.1">
    <property type="nucleotide sequence ID" value="NZ_CAMAPC010000002.1"/>
</dbReference>
<organism evidence="2 3">
    <name type="scientific">Pseudoalteromonas holothuriae</name>
    <dbReference type="NCBI Taxonomy" id="2963714"/>
    <lineage>
        <taxon>Bacteria</taxon>
        <taxon>Pseudomonadati</taxon>
        <taxon>Pseudomonadota</taxon>
        <taxon>Gammaproteobacteria</taxon>
        <taxon>Alteromonadales</taxon>
        <taxon>Pseudoalteromonadaceae</taxon>
        <taxon>Pseudoalteromonas</taxon>
    </lineage>
</organism>
<comment type="caution">
    <text evidence="2">The sequence shown here is derived from an EMBL/GenBank/DDBJ whole genome shotgun (WGS) entry which is preliminary data.</text>
</comment>
<keyword evidence="1" id="KW-0472">Membrane</keyword>
<keyword evidence="1" id="KW-0812">Transmembrane</keyword>
<dbReference type="EMBL" id="CAMAPC010000002">
    <property type="protein sequence ID" value="CAH9050387.1"/>
    <property type="molecule type" value="Genomic_DNA"/>
</dbReference>
<name>A0A9W4QRS9_9GAMM</name>
<dbReference type="Proteomes" id="UP001152467">
    <property type="component" value="Unassembled WGS sequence"/>
</dbReference>
<dbReference type="AlphaFoldDB" id="A0A9W4QRS9"/>
<gene>
    <name evidence="2" type="ORF">PSECIP111854_00520</name>
</gene>
<evidence type="ECO:0000256" key="1">
    <source>
        <dbReference type="SAM" id="Phobius"/>
    </source>
</evidence>
<sequence>MVFTLYLSAMLLVCVAIAHSYLGERYILCRLFKRNNLPKLFGSDDFTKRTLRFAWHLTSIAWFGFAGIVVALIQPELDKLVVAQIIAATFGIHFFIALIGSKGKHLSWVLFATVSILMLMSKGV</sequence>
<keyword evidence="1" id="KW-1133">Transmembrane helix</keyword>
<evidence type="ECO:0000313" key="2">
    <source>
        <dbReference type="EMBL" id="CAH9050387.1"/>
    </source>
</evidence>
<accession>A0A9W4QRS9</accession>